<accession>A0ABU8UCJ0</accession>
<organism evidence="1 2">
    <name type="scientific">Streptomyces caledonius</name>
    <dbReference type="NCBI Taxonomy" id="3134107"/>
    <lineage>
        <taxon>Bacteria</taxon>
        <taxon>Bacillati</taxon>
        <taxon>Actinomycetota</taxon>
        <taxon>Actinomycetes</taxon>
        <taxon>Kitasatosporales</taxon>
        <taxon>Streptomycetaceae</taxon>
        <taxon>Streptomyces</taxon>
    </lineage>
</organism>
<dbReference type="Proteomes" id="UP001382904">
    <property type="component" value="Unassembled WGS sequence"/>
</dbReference>
<keyword evidence="2" id="KW-1185">Reference proteome</keyword>
<protein>
    <submittedName>
        <fullName evidence="1">Uncharacterized protein</fullName>
    </submittedName>
</protein>
<sequence length="160" mass="18087">MTEPHMDEEPPEHGRYALYLEALDVVPEADEAELVAAVLRDECGSMAQSAVNRHMERRAAELLTDAHFPDWARMMATNIGDRDFLTGRLREWTLLRAIALDEPWTAEEVTSASDWFQRTAAAAEIISSPDALNLLAEHGRARRVRNAASRRVQRPHQRSS</sequence>
<dbReference type="EMBL" id="JBBKAM010000004">
    <property type="protein sequence ID" value="MEJ8645612.1"/>
    <property type="molecule type" value="Genomic_DNA"/>
</dbReference>
<reference evidence="1 2" key="1">
    <citation type="submission" date="2024-03" db="EMBL/GenBank/DDBJ databases">
        <title>Novel Streptomyces species of biotechnological and ecological value are a feature of Machair soil.</title>
        <authorList>
            <person name="Prole J.R."/>
            <person name="Goodfellow M."/>
            <person name="Allenby N."/>
            <person name="Ward A.C."/>
        </authorList>
    </citation>
    <scope>NUCLEOTIDE SEQUENCE [LARGE SCALE GENOMIC DNA]</scope>
    <source>
        <strain evidence="1 2">MS1.HAVA.3</strain>
    </source>
</reference>
<comment type="caution">
    <text evidence="1">The sequence shown here is derived from an EMBL/GenBank/DDBJ whole genome shotgun (WGS) entry which is preliminary data.</text>
</comment>
<evidence type="ECO:0000313" key="1">
    <source>
        <dbReference type="EMBL" id="MEJ8645612.1"/>
    </source>
</evidence>
<proteinExistence type="predicted"/>
<evidence type="ECO:0000313" key="2">
    <source>
        <dbReference type="Proteomes" id="UP001382904"/>
    </source>
</evidence>
<gene>
    <name evidence="1" type="ORF">WKI68_39160</name>
</gene>
<name>A0ABU8UCJ0_9ACTN</name>